<sequence>MAQHLQMLLTHDFDELDGDMQELIYNEYYDLAYGAVFYIVRDHAAAEDVIQEAFLKLIGRRPEFENESKFFAWLKVVTRNSAINDLRKNKRHRNHVEADSVLNHIEARQDIGSSPEKTVEVQMMEEAILQHLKSMKPEYRAIILYRWKYGMSYKEIADSLGTSEDIIRQRLFRARENMRKVLRKEWEGSDERRKI</sequence>
<evidence type="ECO:0000256" key="3">
    <source>
        <dbReference type="ARBA" id="ARBA00023082"/>
    </source>
</evidence>
<dbReference type="InterPro" id="IPR039425">
    <property type="entry name" value="RNA_pol_sigma-70-like"/>
</dbReference>
<evidence type="ECO:0000313" key="7">
    <source>
        <dbReference type="EMBL" id="QDH23310.1"/>
    </source>
</evidence>
<dbReference type="EMBL" id="CP041217">
    <property type="protein sequence ID" value="QDH23310.1"/>
    <property type="molecule type" value="Genomic_DNA"/>
</dbReference>
<dbReference type="OrthoDB" id="2657224at2"/>
<organism evidence="7 8">
    <name type="scientific">Saccharibacillus brassicae</name>
    <dbReference type="NCBI Taxonomy" id="2583377"/>
    <lineage>
        <taxon>Bacteria</taxon>
        <taxon>Bacillati</taxon>
        <taxon>Bacillota</taxon>
        <taxon>Bacilli</taxon>
        <taxon>Bacillales</taxon>
        <taxon>Paenibacillaceae</taxon>
        <taxon>Saccharibacillus</taxon>
    </lineage>
</organism>
<dbReference type="GO" id="GO:0003677">
    <property type="term" value="F:DNA binding"/>
    <property type="evidence" value="ECO:0007669"/>
    <property type="project" value="InterPro"/>
</dbReference>
<dbReference type="KEGG" id="saca:FFV09_22040"/>
<dbReference type="GO" id="GO:0016987">
    <property type="term" value="F:sigma factor activity"/>
    <property type="evidence" value="ECO:0007669"/>
    <property type="project" value="UniProtKB-KW"/>
</dbReference>
<dbReference type="PANTHER" id="PTHR43133">
    <property type="entry name" value="RNA POLYMERASE ECF-TYPE SIGMA FACTO"/>
    <property type="match status" value="1"/>
</dbReference>
<dbReference type="SUPFAM" id="SSF88659">
    <property type="entry name" value="Sigma3 and sigma4 domains of RNA polymerase sigma factors"/>
    <property type="match status" value="1"/>
</dbReference>
<dbReference type="RefSeq" id="WP_141449847.1">
    <property type="nucleotide sequence ID" value="NZ_CBCSAZ010000004.1"/>
</dbReference>
<dbReference type="InterPro" id="IPR014284">
    <property type="entry name" value="RNA_pol_sigma-70_dom"/>
</dbReference>
<dbReference type="NCBIfam" id="TIGR02937">
    <property type="entry name" value="sigma70-ECF"/>
    <property type="match status" value="1"/>
</dbReference>
<keyword evidence="4" id="KW-0804">Transcription</keyword>
<evidence type="ECO:0000256" key="4">
    <source>
        <dbReference type="ARBA" id="ARBA00023163"/>
    </source>
</evidence>
<dbReference type="Proteomes" id="UP000316968">
    <property type="component" value="Chromosome"/>
</dbReference>
<name>A0A4Y6V3Q5_SACBS</name>
<dbReference type="GO" id="GO:0006352">
    <property type="term" value="P:DNA-templated transcription initiation"/>
    <property type="evidence" value="ECO:0007669"/>
    <property type="project" value="InterPro"/>
</dbReference>
<proteinExistence type="inferred from homology"/>
<evidence type="ECO:0000259" key="5">
    <source>
        <dbReference type="Pfam" id="PF04542"/>
    </source>
</evidence>
<keyword evidence="2" id="KW-0805">Transcription regulation</keyword>
<gene>
    <name evidence="7" type="ORF">FFV09_22040</name>
</gene>
<reference evidence="7 8" key="1">
    <citation type="submission" date="2019-06" db="EMBL/GenBank/DDBJ databases">
        <title>Saccharibacillus brassicae sp. nov., an endophytic bacterium isolated from Chinese cabbage seeds (Brassica pekinensis).</title>
        <authorList>
            <person name="Jiang L."/>
            <person name="Lee J."/>
            <person name="Kim S.W."/>
        </authorList>
    </citation>
    <scope>NUCLEOTIDE SEQUENCE [LARGE SCALE GENOMIC DNA]</scope>
    <source>
        <strain evidence="8">KCTC 43072 / ATSA2</strain>
    </source>
</reference>
<dbReference type="CDD" id="cd06171">
    <property type="entry name" value="Sigma70_r4"/>
    <property type="match status" value="1"/>
</dbReference>
<dbReference type="PANTHER" id="PTHR43133:SF51">
    <property type="entry name" value="RNA POLYMERASE SIGMA FACTOR"/>
    <property type="match status" value="1"/>
</dbReference>
<feature type="domain" description="RNA polymerase sigma factor 70 region 4 type 2" evidence="6">
    <location>
        <begin position="126"/>
        <end position="178"/>
    </location>
</feature>
<dbReference type="Gene3D" id="1.10.10.10">
    <property type="entry name" value="Winged helix-like DNA-binding domain superfamily/Winged helix DNA-binding domain"/>
    <property type="match status" value="1"/>
</dbReference>
<dbReference type="InterPro" id="IPR013249">
    <property type="entry name" value="RNA_pol_sigma70_r4_t2"/>
</dbReference>
<dbReference type="Gene3D" id="1.10.1740.10">
    <property type="match status" value="1"/>
</dbReference>
<dbReference type="AlphaFoldDB" id="A0A4Y6V3Q5"/>
<evidence type="ECO:0000313" key="8">
    <source>
        <dbReference type="Proteomes" id="UP000316968"/>
    </source>
</evidence>
<protein>
    <submittedName>
        <fullName evidence="7">Sigma-70 family RNA polymerase sigma factor</fullName>
    </submittedName>
</protein>
<dbReference type="InterPro" id="IPR013324">
    <property type="entry name" value="RNA_pol_sigma_r3/r4-like"/>
</dbReference>
<feature type="domain" description="RNA polymerase sigma-70 region 2" evidence="5">
    <location>
        <begin position="24"/>
        <end position="91"/>
    </location>
</feature>
<keyword evidence="3" id="KW-0731">Sigma factor</keyword>
<evidence type="ECO:0000256" key="1">
    <source>
        <dbReference type="ARBA" id="ARBA00010641"/>
    </source>
</evidence>
<accession>A0A4Y6V3Q5</accession>
<dbReference type="InterPro" id="IPR036388">
    <property type="entry name" value="WH-like_DNA-bd_sf"/>
</dbReference>
<comment type="similarity">
    <text evidence="1">Belongs to the sigma-70 factor family. ECF subfamily.</text>
</comment>
<keyword evidence="8" id="KW-1185">Reference proteome</keyword>
<dbReference type="InterPro" id="IPR013325">
    <property type="entry name" value="RNA_pol_sigma_r2"/>
</dbReference>
<dbReference type="Pfam" id="PF04542">
    <property type="entry name" value="Sigma70_r2"/>
    <property type="match status" value="1"/>
</dbReference>
<dbReference type="SUPFAM" id="SSF88946">
    <property type="entry name" value="Sigma2 domain of RNA polymerase sigma factors"/>
    <property type="match status" value="1"/>
</dbReference>
<evidence type="ECO:0000256" key="2">
    <source>
        <dbReference type="ARBA" id="ARBA00023015"/>
    </source>
</evidence>
<dbReference type="InterPro" id="IPR007627">
    <property type="entry name" value="RNA_pol_sigma70_r2"/>
</dbReference>
<dbReference type="Pfam" id="PF08281">
    <property type="entry name" value="Sigma70_r4_2"/>
    <property type="match status" value="1"/>
</dbReference>
<evidence type="ECO:0000259" key="6">
    <source>
        <dbReference type="Pfam" id="PF08281"/>
    </source>
</evidence>